<keyword evidence="9" id="KW-1185">Reference proteome</keyword>
<name>A0A7W7ZB53_9BACT</name>
<keyword evidence="8" id="KW-0282">Flagellum</keyword>
<sequence>MSTTSSTLTSVLSALGGSTGIDVTSAVASILYADRAPERGWQAQQTALASQTSAINALNSDASALSDALSALQSTTGALSTVTATSSNTSLLTATATDGTTTGNHVVTISNLASTGSWYSAKEGTSSTQLPTGSFSITVGSTTTSIPTGSGSVNTLDQLAASINGQALGVTASVVTDSSGARLALVSTVSGAAGDFSIATGGSIGFTRSGTGTDASLTVDGVPLTSSSNTVTGAINGVTLNLLGAAPASADLTTPATPIALGLAPDTSAITSAVNAFVTAYNNLITDTNTTITYNKSTQTGGILQTDSAAQSLQSALLASTNYSATSGSFLSLDSLGISTKSDGTLTVDTTKLTTAIQSNNSALTTFFQGTAVNGFAASLTSTLNTYTDPTQGAFTVDLQSISSENKDLTDQISTLEVYLASQQTILTAQYNAADIAIQQLPQKLKQINALLNPNSTSS</sequence>
<evidence type="ECO:0000313" key="9">
    <source>
        <dbReference type="Proteomes" id="UP000540989"/>
    </source>
</evidence>
<dbReference type="GO" id="GO:0005576">
    <property type="term" value="C:extracellular region"/>
    <property type="evidence" value="ECO:0007669"/>
    <property type="project" value="UniProtKB-SubCell"/>
</dbReference>
<comment type="similarity">
    <text evidence="1 5">Belongs to the FliD family.</text>
</comment>
<comment type="caution">
    <text evidence="8">The sequence shown here is derived from an EMBL/GenBank/DDBJ whole genome shotgun (WGS) entry which is preliminary data.</text>
</comment>
<proteinExistence type="inferred from homology"/>
<reference evidence="8 9" key="1">
    <citation type="submission" date="2020-08" db="EMBL/GenBank/DDBJ databases">
        <title>Genomic Encyclopedia of Type Strains, Phase IV (KMG-V): Genome sequencing to study the core and pangenomes of soil and plant-associated prokaryotes.</title>
        <authorList>
            <person name="Whitman W."/>
        </authorList>
    </citation>
    <scope>NUCLEOTIDE SEQUENCE [LARGE SCALE GENOMIC DNA]</scope>
    <source>
        <strain evidence="8 9">M8UP14</strain>
    </source>
</reference>
<dbReference type="InterPro" id="IPR003481">
    <property type="entry name" value="FliD_N"/>
</dbReference>
<feature type="domain" description="Flagellar hook-associated protein 2 N-terminal" evidence="6">
    <location>
        <begin position="19"/>
        <end position="114"/>
    </location>
</feature>
<evidence type="ECO:0000256" key="4">
    <source>
        <dbReference type="ARBA" id="ARBA00023143"/>
    </source>
</evidence>
<keyword evidence="5" id="KW-0964">Secreted</keyword>
<evidence type="ECO:0000259" key="6">
    <source>
        <dbReference type="Pfam" id="PF02465"/>
    </source>
</evidence>
<dbReference type="GO" id="GO:0009424">
    <property type="term" value="C:bacterial-type flagellum hook"/>
    <property type="evidence" value="ECO:0007669"/>
    <property type="project" value="UniProtKB-UniRule"/>
</dbReference>
<dbReference type="Proteomes" id="UP000540989">
    <property type="component" value="Unassembled WGS sequence"/>
</dbReference>
<evidence type="ECO:0000313" key="8">
    <source>
        <dbReference type="EMBL" id="MBB5056369.1"/>
    </source>
</evidence>
<evidence type="ECO:0000256" key="3">
    <source>
        <dbReference type="ARBA" id="ARBA00023054"/>
    </source>
</evidence>
<evidence type="ECO:0000256" key="5">
    <source>
        <dbReference type="RuleBase" id="RU362066"/>
    </source>
</evidence>
<dbReference type="InterPro" id="IPR040026">
    <property type="entry name" value="FliD"/>
</dbReference>
<dbReference type="InterPro" id="IPR010809">
    <property type="entry name" value="FliD_C"/>
</dbReference>
<dbReference type="GO" id="GO:0071973">
    <property type="term" value="P:bacterial-type flagellum-dependent cell motility"/>
    <property type="evidence" value="ECO:0007669"/>
    <property type="project" value="TreeGrafter"/>
</dbReference>
<dbReference type="EMBL" id="JACHIP010000001">
    <property type="protein sequence ID" value="MBB5056369.1"/>
    <property type="molecule type" value="Genomic_DNA"/>
</dbReference>
<comment type="function">
    <text evidence="5">Required for morphogenesis and for the elongation of the flagellar filament by facilitating polymerization of the flagellin monomers at the tip of growing filament. Forms a capping structure, which prevents flagellin subunits (transported through the central channel of the flagellum) from leaking out without polymerization at the distal end.</text>
</comment>
<comment type="subcellular location">
    <subcellularLocation>
        <location evidence="5">Secreted</location>
    </subcellularLocation>
    <subcellularLocation>
        <location evidence="5">Bacterial flagellum</location>
    </subcellularLocation>
</comment>
<keyword evidence="4 5" id="KW-0975">Bacterial flagellum</keyword>
<dbReference type="PANTHER" id="PTHR30288:SF0">
    <property type="entry name" value="FLAGELLAR HOOK-ASSOCIATED PROTEIN 2"/>
    <property type="match status" value="1"/>
</dbReference>
<dbReference type="RefSeq" id="WP_184214020.1">
    <property type="nucleotide sequence ID" value="NZ_JACHIP010000001.1"/>
</dbReference>
<dbReference type="PANTHER" id="PTHR30288">
    <property type="entry name" value="FLAGELLAR CAP/ASSEMBLY PROTEIN FLID"/>
    <property type="match status" value="1"/>
</dbReference>
<gene>
    <name evidence="8" type="ORF">HDF16_001038</name>
</gene>
<keyword evidence="8" id="KW-0966">Cell projection</keyword>
<evidence type="ECO:0000256" key="2">
    <source>
        <dbReference type="ARBA" id="ARBA00011255"/>
    </source>
</evidence>
<dbReference type="Pfam" id="PF07195">
    <property type="entry name" value="FliD_C"/>
    <property type="match status" value="1"/>
</dbReference>
<dbReference type="GO" id="GO:0007155">
    <property type="term" value="P:cell adhesion"/>
    <property type="evidence" value="ECO:0007669"/>
    <property type="project" value="InterPro"/>
</dbReference>
<keyword evidence="8" id="KW-0969">Cilium</keyword>
<accession>A0A7W7ZB53</accession>
<keyword evidence="3" id="KW-0175">Coiled coil</keyword>
<feature type="domain" description="Flagellar hook-associated protein 2 C-terminal" evidence="7">
    <location>
        <begin position="212"/>
        <end position="441"/>
    </location>
</feature>
<dbReference type="GO" id="GO:0009421">
    <property type="term" value="C:bacterial-type flagellum filament cap"/>
    <property type="evidence" value="ECO:0007669"/>
    <property type="project" value="InterPro"/>
</dbReference>
<organism evidence="8 9">
    <name type="scientific">Granulicella aggregans</name>
    <dbReference type="NCBI Taxonomy" id="474949"/>
    <lineage>
        <taxon>Bacteria</taxon>
        <taxon>Pseudomonadati</taxon>
        <taxon>Acidobacteriota</taxon>
        <taxon>Terriglobia</taxon>
        <taxon>Terriglobales</taxon>
        <taxon>Acidobacteriaceae</taxon>
        <taxon>Granulicella</taxon>
    </lineage>
</organism>
<protein>
    <recommendedName>
        <fullName evidence="5">Flagellar hook-associated protein 2</fullName>
        <shortName evidence="5">HAP2</shortName>
    </recommendedName>
    <alternativeName>
        <fullName evidence="5">Flagellar cap protein</fullName>
    </alternativeName>
</protein>
<dbReference type="Pfam" id="PF02465">
    <property type="entry name" value="FliD_N"/>
    <property type="match status" value="1"/>
</dbReference>
<dbReference type="AlphaFoldDB" id="A0A7W7ZB53"/>
<comment type="subunit">
    <text evidence="2 5">Homopentamer.</text>
</comment>
<evidence type="ECO:0000259" key="7">
    <source>
        <dbReference type="Pfam" id="PF07195"/>
    </source>
</evidence>
<evidence type="ECO:0000256" key="1">
    <source>
        <dbReference type="ARBA" id="ARBA00009764"/>
    </source>
</evidence>